<evidence type="ECO:0000313" key="2">
    <source>
        <dbReference type="Proteomes" id="UP001198602"/>
    </source>
</evidence>
<dbReference type="Proteomes" id="UP001198602">
    <property type="component" value="Unassembled WGS sequence"/>
</dbReference>
<reference evidence="1 2" key="1">
    <citation type="submission" date="2021-07" db="EMBL/GenBank/DDBJ databases">
        <title>Characterization of Violacein-producing bacteria and related species.</title>
        <authorList>
            <person name="Wilson H.S."/>
            <person name="De Leon M.E."/>
        </authorList>
    </citation>
    <scope>NUCLEOTIDE SEQUENCE [LARGE SCALE GENOMIC DNA]</scope>
    <source>
        <strain evidence="1 2">HSC-2F05</strain>
    </source>
</reference>
<comment type="caution">
    <text evidence="1">The sequence shown here is derived from an EMBL/GenBank/DDBJ whole genome shotgun (WGS) entry which is preliminary data.</text>
</comment>
<sequence length="142" mass="16169">MRLNRIILLLPACLVLAACVNWFPSVSVAYRGNGDERILAFMRGMYMSSEEGVARYLRRELEHGLQPGQGIDRDYLARRGAICAEGAPQVCRFNGVADEHFRGMPKENARRARRITAIEARVILEQPVRIEVAKTYRHPDEE</sequence>
<dbReference type="PROSITE" id="PS51257">
    <property type="entry name" value="PROKAR_LIPOPROTEIN"/>
    <property type="match status" value="1"/>
</dbReference>
<evidence type="ECO:0008006" key="3">
    <source>
        <dbReference type="Google" id="ProtNLM"/>
    </source>
</evidence>
<dbReference type="RefSeq" id="WP_225239850.1">
    <property type="nucleotide sequence ID" value="NZ_JAHYBX010000008.1"/>
</dbReference>
<keyword evidence="2" id="KW-1185">Reference proteome</keyword>
<dbReference type="EMBL" id="JAHYBX010000008">
    <property type="protein sequence ID" value="MCA1857649.1"/>
    <property type="molecule type" value="Genomic_DNA"/>
</dbReference>
<gene>
    <name evidence="1" type="ORF">LE190_17175</name>
</gene>
<proteinExistence type="predicted"/>
<name>A0ABS7YHC8_9BURK</name>
<accession>A0ABS7YHC8</accession>
<organism evidence="1 2">
    <name type="scientific">Massilia hydrophila</name>
    <dbReference type="NCBI Taxonomy" id="3044279"/>
    <lineage>
        <taxon>Bacteria</taxon>
        <taxon>Pseudomonadati</taxon>
        <taxon>Pseudomonadota</taxon>
        <taxon>Betaproteobacteria</taxon>
        <taxon>Burkholderiales</taxon>
        <taxon>Oxalobacteraceae</taxon>
        <taxon>Telluria group</taxon>
        <taxon>Massilia</taxon>
    </lineage>
</organism>
<protein>
    <recommendedName>
        <fullName evidence="3">Lipoprotein</fullName>
    </recommendedName>
</protein>
<evidence type="ECO:0000313" key="1">
    <source>
        <dbReference type="EMBL" id="MCA1857649.1"/>
    </source>
</evidence>